<name>A0A1I7URA5_9PELO</name>
<organism evidence="2 3">
    <name type="scientific">Caenorhabditis tropicalis</name>
    <dbReference type="NCBI Taxonomy" id="1561998"/>
    <lineage>
        <taxon>Eukaryota</taxon>
        <taxon>Metazoa</taxon>
        <taxon>Ecdysozoa</taxon>
        <taxon>Nematoda</taxon>
        <taxon>Chromadorea</taxon>
        <taxon>Rhabditida</taxon>
        <taxon>Rhabditina</taxon>
        <taxon>Rhabditomorpha</taxon>
        <taxon>Rhabditoidea</taxon>
        <taxon>Rhabditidae</taxon>
        <taxon>Peloderinae</taxon>
        <taxon>Caenorhabditis</taxon>
    </lineage>
</organism>
<feature type="chain" id="PRO_5012384943" evidence="1">
    <location>
        <begin position="16"/>
        <end position="158"/>
    </location>
</feature>
<proteinExistence type="predicted"/>
<dbReference type="InterPro" id="IPR035334">
    <property type="entry name" value="DUF5390"/>
</dbReference>
<reference evidence="3" key="1">
    <citation type="submission" date="2016-11" db="UniProtKB">
        <authorList>
            <consortium name="WormBaseParasite"/>
        </authorList>
    </citation>
    <scope>IDENTIFICATION</scope>
</reference>
<dbReference type="WBParaSite" id="Csp11.Scaffold630.g18558.t1">
    <property type="protein sequence ID" value="Csp11.Scaffold630.g18558.t1"/>
    <property type="gene ID" value="Csp11.Scaffold630.g18558"/>
</dbReference>
<dbReference type="Pfam" id="PF17365">
    <property type="entry name" value="DUF5390"/>
    <property type="match status" value="1"/>
</dbReference>
<dbReference type="AlphaFoldDB" id="A0A1I7URA5"/>
<protein>
    <submittedName>
        <fullName evidence="3">SnoaL-like domain-containing protein</fullName>
    </submittedName>
</protein>
<dbReference type="Proteomes" id="UP000095282">
    <property type="component" value="Unplaced"/>
</dbReference>
<dbReference type="eggNOG" id="ENOG502TI8R">
    <property type="taxonomic scope" value="Eukaryota"/>
</dbReference>
<sequence>MRLLLLATLPALLIAFRPFMGGEPPEDLTQDKTTFKEFATFYVKLFEDMMKTKTAETFQAHINYIDVQMMFNECNAPQYENLAMYIHWLRQFVAYHDDPIIKIMDLRGDNEKGEMLLNVDVQAQYKYRQNFDMKISALNDDGIGWKVLFVDRSIGCHK</sequence>
<keyword evidence="2" id="KW-1185">Reference proteome</keyword>
<evidence type="ECO:0000313" key="3">
    <source>
        <dbReference type="WBParaSite" id="Csp11.Scaffold630.g18558.t1"/>
    </source>
</evidence>
<keyword evidence="1" id="KW-0732">Signal</keyword>
<feature type="signal peptide" evidence="1">
    <location>
        <begin position="1"/>
        <end position="15"/>
    </location>
</feature>
<evidence type="ECO:0000313" key="2">
    <source>
        <dbReference type="Proteomes" id="UP000095282"/>
    </source>
</evidence>
<evidence type="ECO:0000256" key="1">
    <source>
        <dbReference type="SAM" id="SignalP"/>
    </source>
</evidence>
<accession>A0A1I7URA5</accession>